<gene>
    <name evidence="1" type="ORF">OXX778_LOCUS22666</name>
</gene>
<dbReference type="SUPFAM" id="SSF52058">
    <property type="entry name" value="L domain-like"/>
    <property type="match status" value="1"/>
</dbReference>
<protein>
    <submittedName>
        <fullName evidence="1">Uncharacterized protein</fullName>
    </submittedName>
</protein>
<name>A0A814RL89_9BILA</name>
<organism evidence="1 2">
    <name type="scientific">Brachionus calyciflorus</name>
    <dbReference type="NCBI Taxonomy" id="104777"/>
    <lineage>
        <taxon>Eukaryota</taxon>
        <taxon>Metazoa</taxon>
        <taxon>Spiralia</taxon>
        <taxon>Gnathifera</taxon>
        <taxon>Rotifera</taxon>
        <taxon>Eurotatoria</taxon>
        <taxon>Monogononta</taxon>
        <taxon>Pseudotrocha</taxon>
        <taxon>Ploima</taxon>
        <taxon>Brachionidae</taxon>
        <taxon>Brachionus</taxon>
    </lineage>
</organism>
<feature type="non-terminal residue" evidence="1">
    <location>
        <position position="1"/>
    </location>
</feature>
<evidence type="ECO:0000313" key="2">
    <source>
        <dbReference type="Proteomes" id="UP000663879"/>
    </source>
</evidence>
<keyword evidence="2" id="KW-1185">Reference proteome</keyword>
<comment type="caution">
    <text evidence="1">The sequence shown here is derived from an EMBL/GenBank/DDBJ whole genome shotgun (WGS) entry which is preliminary data.</text>
</comment>
<sequence length="181" mass="21321">HFSLYDVKSKNYHELNPKDLVLLNVIFSLLRTYWPGNDEIIDISCKNTNRISKLYLYGEKVENIEKDDFDCNGHIMNRENIEKCCLSFESFISKEMINNFKFVKELTLDFKNIADVDYELFSDFEDLQTLFLYSMYIKMSSLPSDWFVGLENLKKLILIVDSISSFEPGEFSKLLNLECLQ</sequence>
<dbReference type="EMBL" id="CAJNOC010009986">
    <property type="protein sequence ID" value="CAF1135441.1"/>
    <property type="molecule type" value="Genomic_DNA"/>
</dbReference>
<reference evidence="1" key="1">
    <citation type="submission" date="2021-02" db="EMBL/GenBank/DDBJ databases">
        <authorList>
            <person name="Nowell W R."/>
        </authorList>
    </citation>
    <scope>NUCLEOTIDE SEQUENCE</scope>
    <source>
        <strain evidence="1">Ploen Becks lab</strain>
    </source>
</reference>
<dbReference type="AlphaFoldDB" id="A0A814RL89"/>
<accession>A0A814RL89</accession>
<proteinExistence type="predicted"/>
<feature type="non-terminal residue" evidence="1">
    <location>
        <position position="181"/>
    </location>
</feature>
<dbReference type="Proteomes" id="UP000663879">
    <property type="component" value="Unassembled WGS sequence"/>
</dbReference>
<dbReference type="InterPro" id="IPR032675">
    <property type="entry name" value="LRR_dom_sf"/>
</dbReference>
<dbReference type="Gene3D" id="3.80.10.10">
    <property type="entry name" value="Ribonuclease Inhibitor"/>
    <property type="match status" value="1"/>
</dbReference>
<dbReference type="OrthoDB" id="676979at2759"/>
<evidence type="ECO:0000313" key="1">
    <source>
        <dbReference type="EMBL" id="CAF1135441.1"/>
    </source>
</evidence>